<evidence type="ECO:0000313" key="4">
    <source>
        <dbReference type="Proteomes" id="UP000749471"/>
    </source>
</evidence>
<feature type="domain" description="Peptidase S9 prolyl oligopeptidase catalytic" evidence="2">
    <location>
        <begin position="102"/>
        <end position="241"/>
    </location>
</feature>
<dbReference type="Pfam" id="PF00326">
    <property type="entry name" value="Peptidase_S9"/>
    <property type="match status" value="1"/>
</dbReference>
<gene>
    <name evidence="3" type="ORF">KQI42_12420</name>
</gene>
<dbReference type="InterPro" id="IPR001375">
    <property type="entry name" value="Peptidase_S9_cat"/>
</dbReference>
<accession>A0ABS6E7D0</accession>
<reference evidence="3 4" key="1">
    <citation type="submission" date="2021-06" db="EMBL/GenBank/DDBJ databases">
        <authorList>
            <person name="Sun Q."/>
            <person name="Li D."/>
        </authorList>
    </citation>
    <scope>NUCLEOTIDE SEQUENCE [LARGE SCALE GENOMIC DNA]</scope>
    <source>
        <strain evidence="3 4">MSJ-40</strain>
    </source>
</reference>
<organism evidence="3 4">
    <name type="scientific">Tissierella simiarum</name>
    <dbReference type="NCBI Taxonomy" id="2841534"/>
    <lineage>
        <taxon>Bacteria</taxon>
        <taxon>Bacillati</taxon>
        <taxon>Bacillota</taxon>
        <taxon>Tissierellia</taxon>
        <taxon>Tissierellales</taxon>
        <taxon>Tissierellaceae</taxon>
        <taxon>Tissierella</taxon>
    </lineage>
</organism>
<comment type="caution">
    <text evidence="3">The sequence shown here is derived from an EMBL/GenBank/DDBJ whole genome shotgun (WGS) entry which is preliminary data.</text>
</comment>
<dbReference type="RefSeq" id="WP_216520228.1">
    <property type="nucleotide sequence ID" value="NZ_JAHLPM010000010.1"/>
</dbReference>
<evidence type="ECO:0000259" key="2">
    <source>
        <dbReference type="Pfam" id="PF00326"/>
    </source>
</evidence>
<sequence length="258" mass="29923">MADFLYNKNIVEKKVDFNGIPSLIFKPKDKEELLPTIIYYHGWSLNKDNQRFKGFILSSLGYQVIIPDSIYHGERNPINYDGIQVAEKYFWKVILNNIEESKHIISHAIENYNADPNRIAVMGHSMGGFTAAGVFTHNPLINALVVFNGSCAWEHSNEVFKEKLKMNSYDYIDMDKISSLDPINNMELLKDRPILMLHGDSDSLVPIESQRIFYNKILPLYDKNKEEIKLIEYPNMNHYISVGMLEEGVIWLQKYLNI</sequence>
<proteinExistence type="predicted"/>
<dbReference type="InterPro" id="IPR050261">
    <property type="entry name" value="FrsA_esterase"/>
</dbReference>
<dbReference type="PANTHER" id="PTHR22946:SF9">
    <property type="entry name" value="POLYKETIDE TRANSFERASE AF380"/>
    <property type="match status" value="1"/>
</dbReference>
<dbReference type="PANTHER" id="PTHR22946">
    <property type="entry name" value="DIENELACTONE HYDROLASE DOMAIN-CONTAINING PROTEIN-RELATED"/>
    <property type="match status" value="1"/>
</dbReference>
<name>A0ABS6E7D0_9FIRM</name>
<evidence type="ECO:0000256" key="1">
    <source>
        <dbReference type="ARBA" id="ARBA00022801"/>
    </source>
</evidence>
<dbReference type="EMBL" id="JAHLPM010000010">
    <property type="protein sequence ID" value="MBU5438824.1"/>
    <property type="molecule type" value="Genomic_DNA"/>
</dbReference>
<dbReference type="Proteomes" id="UP000749471">
    <property type="component" value="Unassembled WGS sequence"/>
</dbReference>
<keyword evidence="4" id="KW-1185">Reference proteome</keyword>
<keyword evidence="1" id="KW-0378">Hydrolase</keyword>
<protein>
    <submittedName>
        <fullName evidence="3">Prolyl oligopeptidase family serine peptidase</fullName>
    </submittedName>
</protein>
<evidence type="ECO:0000313" key="3">
    <source>
        <dbReference type="EMBL" id="MBU5438824.1"/>
    </source>
</evidence>